<feature type="region of interest" description="Disordered" evidence="2">
    <location>
        <begin position="670"/>
        <end position="700"/>
    </location>
</feature>
<evidence type="ECO:0000313" key="4">
    <source>
        <dbReference type="Proteomes" id="UP000322225"/>
    </source>
</evidence>
<dbReference type="OrthoDB" id="4088568at2759"/>
<accession>A0A5M6C311</accession>
<feature type="region of interest" description="Disordered" evidence="2">
    <location>
        <begin position="1147"/>
        <end position="1271"/>
    </location>
</feature>
<sequence>MEGVTEGFSQSQPNAHASTSTSGSISESPDSPISYLDPPSPIDLTYSPSASTFLRTAATLDGLAKQLDQIKDEGEGEGEIAMTCCCGATLGTGSRGGCAMIRDKERMEDKLKLSGEIGNALLQRYEALERKLQREVKKYEHQLEVKRTALADSVKRMHNLEKANHTHLQKYAEMSKKTEALEKRYTQAMHTQTLTQQSLTHVRTELTSLRATTARQNIALASGAGVEERLADVEKRYEDARELAESETRKVRDEGRKRKRAEARIAELEGQLGLAMKEVESIKEARAKDAQDLLTNAKDRLAILHTELSDTFRADSPSEMPEYQRALESLVANNALLKHDATELSHSLSESRDEVRTLREELDELRATIGGAGRRSPMGYLPHLASELSTNQSLHSRTESSPVINWGHGGDRTGWQRMSMASSSRTGGTSAWEHHRKTSMAPSFTSASTMDGVTSPGLGMGPIGEFGGILSTEEKEGARAGALSPPLGEGRDSPKQMYRTSPSGGIGYVLNGVPKIRPGHVRPSMGRSFSENKRGMRSFASQTVGSIAEWSGPESEGGNMLTEEPISPGNDYFRAAEASRKRRSLMIARRSTMSPNESAEYSPNASNTLVDQSITADYPSPMSDSALPRNSPKRAKRKTLLLLTRSTGVQTDPVEREDSKEFDVRIGKSELGASMAGGSQVGSTGTSPVPPTEDRSETSSIQESRASVLLVLIEHLSRILAKLRSADVPTLNKRLKKQHLPGDVSHLSETTMRALQQEVADFRHLFRGAQNLGGIDRKDFNLLLRLFKDVFGDLVELQAVVNDVTITPSVAKKLQRAAFKDEEDEAAKQASGLGWIAAPITKFFVTPAAEGHDAGHGTSDHQPKATRGVGLERGRLHPMPSKSAPKQTAVASATATHVSVEFGGQGIVRRATPASTSATTATTASSNDSGAAEGLPSSPGPSMMGESTRTVSSASATVVGSESGLAPPAVRTLRPSKSRSNRNELLGIFAGAAPRAGTSNNVNESSQGQKPLRSVSSRYFADKTIRGPRDATQDRKRLPAAVDAVIDVSAEQLAEEEDGIAIAGSYDPPLLERTLRPRGLSDSSIRSTFVSQSAMAPVDTSSSGGGGPTTRAQGYGASVMGGAGGGMLQSLSRRIYGFRGTTVSNEVSPVNPEGSVSSSIAERVVLPPTNEVAPSTSPPRAIPRYSESSSSIRSESVSTTNSATRRSGAISPPANVPSSATQQTGLLGMLASSIIGASGTEEREDRWEDGGQEENLNGAGYRRGRAQSSWR</sequence>
<gene>
    <name evidence="3" type="ORF">CI109_100538</name>
</gene>
<feature type="compositionally biased region" description="Polar residues" evidence="2">
    <location>
        <begin position="1147"/>
        <end position="1160"/>
    </location>
</feature>
<dbReference type="RefSeq" id="XP_031861180.1">
    <property type="nucleotide sequence ID" value="XM_032004702.1"/>
</dbReference>
<feature type="compositionally biased region" description="Polar residues" evidence="2">
    <location>
        <begin position="997"/>
        <end position="1014"/>
    </location>
</feature>
<feature type="region of interest" description="Disordered" evidence="2">
    <location>
        <begin position="549"/>
        <end position="570"/>
    </location>
</feature>
<feature type="compositionally biased region" description="Polar residues" evidence="2">
    <location>
        <begin position="1216"/>
        <end position="1225"/>
    </location>
</feature>
<feature type="compositionally biased region" description="Low complexity" evidence="2">
    <location>
        <begin position="911"/>
        <end position="964"/>
    </location>
</feature>
<feature type="region of interest" description="Disordered" evidence="2">
    <location>
        <begin position="477"/>
        <end position="497"/>
    </location>
</feature>
<dbReference type="PANTHER" id="PTHR45615:SF80">
    <property type="entry name" value="GRIP DOMAIN-CONTAINING PROTEIN"/>
    <property type="match status" value="1"/>
</dbReference>
<evidence type="ECO:0000256" key="1">
    <source>
        <dbReference type="SAM" id="Coils"/>
    </source>
</evidence>
<dbReference type="EMBL" id="CP144051">
    <property type="protein sequence ID" value="WWD16113.1"/>
    <property type="molecule type" value="Genomic_DNA"/>
</dbReference>
<name>A0A5M6C311_9TREE</name>
<evidence type="ECO:0000313" key="3">
    <source>
        <dbReference type="EMBL" id="WWD16113.1"/>
    </source>
</evidence>
<dbReference type="GeneID" id="43588839"/>
<feature type="region of interest" description="Disordered" evidence="2">
    <location>
        <begin position="911"/>
        <end position="1014"/>
    </location>
</feature>
<dbReference type="PANTHER" id="PTHR45615">
    <property type="entry name" value="MYOSIN HEAVY CHAIN, NON-MUSCLE"/>
    <property type="match status" value="1"/>
</dbReference>
<reference evidence="3" key="2">
    <citation type="submission" date="2024-01" db="EMBL/GenBank/DDBJ databases">
        <title>Comparative genomics of Cryptococcus and Kwoniella reveals pathogenesis evolution and contrasting modes of karyotype evolution via chromosome fusion or intercentromeric recombination.</title>
        <authorList>
            <person name="Coelho M.A."/>
            <person name="David-Palma M."/>
            <person name="Shea T."/>
            <person name="Bowers K."/>
            <person name="McGinley-Smith S."/>
            <person name="Mohammad A.W."/>
            <person name="Gnirke A."/>
            <person name="Yurkov A.M."/>
            <person name="Nowrousian M."/>
            <person name="Sun S."/>
            <person name="Cuomo C.A."/>
            <person name="Heitman J."/>
        </authorList>
    </citation>
    <scope>NUCLEOTIDE SEQUENCE</scope>
    <source>
        <strain evidence="3">CBS 12478</strain>
    </source>
</reference>
<organism evidence="3 4">
    <name type="scientific">Kwoniella shandongensis</name>
    <dbReference type="NCBI Taxonomy" id="1734106"/>
    <lineage>
        <taxon>Eukaryota</taxon>
        <taxon>Fungi</taxon>
        <taxon>Dikarya</taxon>
        <taxon>Basidiomycota</taxon>
        <taxon>Agaricomycotina</taxon>
        <taxon>Tremellomycetes</taxon>
        <taxon>Tremellales</taxon>
        <taxon>Cryptococcaceae</taxon>
        <taxon>Kwoniella</taxon>
    </lineage>
</organism>
<feature type="coiled-coil region" evidence="1">
    <location>
        <begin position="341"/>
        <end position="375"/>
    </location>
</feature>
<feature type="compositionally biased region" description="Low complexity" evidence="2">
    <location>
        <begin position="18"/>
        <end position="34"/>
    </location>
</feature>
<feature type="region of interest" description="Disordered" evidence="2">
    <location>
        <begin position="872"/>
        <end position="892"/>
    </location>
</feature>
<protein>
    <submittedName>
        <fullName evidence="3">Uncharacterized protein</fullName>
    </submittedName>
</protein>
<feature type="compositionally biased region" description="Low complexity" evidence="2">
    <location>
        <begin position="1186"/>
        <end position="1202"/>
    </location>
</feature>
<feature type="coiled-coil region" evidence="1">
    <location>
        <begin position="223"/>
        <end position="307"/>
    </location>
</feature>
<feature type="compositionally biased region" description="Basic and acidic residues" evidence="2">
    <location>
        <begin position="1240"/>
        <end position="1249"/>
    </location>
</feature>
<feature type="coiled-coil region" evidence="1">
    <location>
        <begin position="118"/>
        <end position="149"/>
    </location>
</feature>
<dbReference type="AlphaFoldDB" id="A0A5M6C311"/>
<keyword evidence="4" id="KW-1185">Reference proteome</keyword>
<feature type="compositionally biased region" description="Polar residues" evidence="2">
    <location>
        <begin position="7"/>
        <end position="17"/>
    </location>
</feature>
<proteinExistence type="predicted"/>
<feature type="region of interest" description="Disordered" evidence="2">
    <location>
        <begin position="615"/>
        <end position="638"/>
    </location>
</feature>
<dbReference type="KEGG" id="ksn:43588839"/>
<feature type="region of interest" description="Disordered" evidence="2">
    <location>
        <begin position="1"/>
        <end position="41"/>
    </location>
</feature>
<feature type="region of interest" description="Disordered" evidence="2">
    <location>
        <begin position="1091"/>
        <end position="1113"/>
    </location>
</feature>
<dbReference type="Proteomes" id="UP000322225">
    <property type="component" value="Chromosome 1"/>
</dbReference>
<reference evidence="3" key="1">
    <citation type="submission" date="2017-08" db="EMBL/GenBank/DDBJ databases">
        <authorList>
            <person name="Cuomo C."/>
            <person name="Billmyre B."/>
            <person name="Heitman J."/>
        </authorList>
    </citation>
    <scope>NUCLEOTIDE SEQUENCE</scope>
    <source>
        <strain evidence="3">CBS 12478</strain>
    </source>
</reference>
<feature type="region of interest" description="Disordered" evidence="2">
    <location>
        <begin position="421"/>
        <end position="448"/>
    </location>
</feature>
<evidence type="ECO:0000256" key="2">
    <source>
        <dbReference type="SAM" id="MobiDB-lite"/>
    </source>
</evidence>
<keyword evidence="1" id="KW-0175">Coiled coil</keyword>